<feature type="transmembrane region" description="Helical" evidence="1">
    <location>
        <begin position="111"/>
        <end position="128"/>
    </location>
</feature>
<dbReference type="Proteomes" id="UP000294843">
    <property type="component" value="Unassembled WGS sequence"/>
</dbReference>
<feature type="transmembrane region" description="Helical" evidence="1">
    <location>
        <begin position="219"/>
        <end position="237"/>
    </location>
</feature>
<accession>A0A4R6C1N7</accession>
<proteinExistence type="predicted"/>
<feature type="transmembrane region" description="Helical" evidence="1">
    <location>
        <begin position="156"/>
        <end position="174"/>
    </location>
</feature>
<evidence type="ECO:0000256" key="1">
    <source>
        <dbReference type="SAM" id="Phobius"/>
    </source>
</evidence>
<feature type="transmembrane region" description="Helical" evidence="1">
    <location>
        <begin position="301"/>
        <end position="319"/>
    </location>
</feature>
<feature type="transmembrane region" description="Helical" evidence="1">
    <location>
        <begin position="269"/>
        <end position="289"/>
    </location>
</feature>
<feature type="transmembrane region" description="Helical" evidence="1">
    <location>
        <begin position="134"/>
        <end position="149"/>
    </location>
</feature>
<protein>
    <recommendedName>
        <fullName evidence="4">Oligosaccharide repeat unit polymerase</fullName>
    </recommendedName>
</protein>
<comment type="caution">
    <text evidence="2">The sequence shown here is derived from an EMBL/GenBank/DDBJ whole genome shotgun (WGS) entry which is preliminary data.</text>
</comment>
<reference evidence="2 3" key="1">
    <citation type="submission" date="2019-01" db="EMBL/GenBank/DDBJ databases">
        <title>Draft genome sequences of the type strains of six Macrococcus species.</title>
        <authorList>
            <person name="Mazhar S."/>
            <person name="Altermann E."/>
            <person name="Hill C."/>
            <person name="Mcauliffe O."/>
        </authorList>
    </citation>
    <scope>NUCLEOTIDE SEQUENCE [LARGE SCALE GENOMIC DNA]</scope>
    <source>
        <strain evidence="2 3">ATCC 51825</strain>
    </source>
</reference>
<dbReference type="EMBL" id="SCWF01000002">
    <property type="protein sequence ID" value="TDM14916.1"/>
    <property type="molecule type" value="Genomic_DNA"/>
</dbReference>
<dbReference type="AlphaFoldDB" id="A0A4R6C1N7"/>
<feature type="transmembrane region" description="Helical" evidence="1">
    <location>
        <begin position="194"/>
        <end position="212"/>
    </location>
</feature>
<evidence type="ECO:0000313" key="2">
    <source>
        <dbReference type="EMBL" id="TDM14916.1"/>
    </source>
</evidence>
<evidence type="ECO:0000313" key="3">
    <source>
        <dbReference type="Proteomes" id="UP000294843"/>
    </source>
</evidence>
<organism evidence="2 3">
    <name type="scientific">Macrococcus bovicus</name>
    <dbReference type="NCBI Taxonomy" id="69968"/>
    <lineage>
        <taxon>Bacteria</taxon>
        <taxon>Bacillati</taxon>
        <taxon>Bacillota</taxon>
        <taxon>Bacilli</taxon>
        <taxon>Bacillales</taxon>
        <taxon>Staphylococcaceae</taxon>
        <taxon>Macrococcus</taxon>
    </lineage>
</organism>
<sequence length="352" mass="41155">MGMELIVVLISYIILLRKKDFDIYKVDFRFRHISPALNQVFVIFIIISILLSPLIIDHITFLGIGEQKKLNELSITQTIIFFMLYLSKFLLIGQTINFFYIKYNQKPLNRYLLITIILVLVINSIFIGLNRMDVVLAISSALIILNNLYKKKMKVYNYLIFTFLLISLYIISLGRATFSYQITSNKLALLTDYLQIYFAGIYNVALSLDISIYIKQNVYITFLYDVIRPFLGLNMLWRPETLLTSTELFNQRIFENNQVSQIIPLLGQFYLPFELLSVFIYPILIMLIIRYFLQKVFDNNLTYSMILIVIVLRAIITIFQNLSIFINELSSLIILLSSIVLFKNLLLKVSNK</sequence>
<name>A0A4R6C1N7_9STAP</name>
<evidence type="ECO:0008006" key="4">
    <source>
        <dbReference type="Google" id="ProtNLM"/>
    </source>
</evidence>
<keyword evidence="3" id="KW-1185">Reference proteome</keyword>
<dbReference type="RefSeq" id="WP_165983689.1">
    <property type="nucleotide sequence ID" value="NZ_SCWF01000002.1"/>
</dbReference>
<keyword evidence="1" id="KW-1133">Transmembrane helix</keyword>
<keyword evidence="1" id="KW-0472">Membrane</keyword>
<feature type="transmembrane region" description="Helical" evidence="1">
    <location>
        <begin position="76"/>
        <end position="99"/>
    </location>
</feature>
<gene>
    <name evidence="2" type="ORF">ERX55_02960</name>
</gene>
<keyword evidence="1" id="KW-0812">Transmembrane</keyword>
<feature type="transmembrane region" description="Helical" evidence="1">
    <location>
        <begin position="325"/>
        <end position="346"/>
    </location>
</feature>
<feature type="transmembrane region" description="Helical" evidence="1">
    <location>
        <begin position="36"/>
        <end position="56"/>
    </location>
</feature>